<reference evidence="1" key="1">
    <citation type="submission" date="2023-09" db="EMBL/GenBank/DDBJ databases">
        <title>Vallitalea sediminicola and Vallitalea maricola sp. nov., anaerobic bacteria isolated from marine sediment.</title>
        <authorList>
            <person name="Hirano S."/>
            <person name="Maeda A."/>
            <person name="Terahara T."/>
            <person name="Mori K."/>
            <person name="Hamada M."/>
            <person name="Matsumoto R."/>
            <person name="Kobayashi T."/>
        </authorList>
    </citation>
    <scope>NUCLEOTIDE SEQUENCE</scope>
    <source>
        <strain evidence="1">AN17-2</strain>
    </source>
</reference>
<comment type="caution">
    <text evidence="1">The sequence shown here is derived from an EMBL/GenBank/DDBJ whole genome shotgun (WGS) entry which is preliminary data.</text>
</comment>
<accession>A0ACB5UPR1</accession>
<evidence type="ECO:0000313" key="1">
    <source>
        <dbReference type="EMBL" id="GMQ64612.1"/>
    </source>
</evidence>
<dbReference type="EMBL" id="BTPU01000076">
    <property type="protein sequence ID" value="GMQ64612.1"/>
    <property type="molecule type" value="Genomic_DNA"/>
</dbReference>
<organism evidence="1 2">
    <name type="scientific">Vallitalea maricola</name>
    <dbReference type="NCBI Taxonomy" id="3074433"/>
    <lineage>
        <taxon>Bacteria</taxon>
        <taxon>Bacillati</taxon>
        <taxon>Bacillota</taxon>
        <taxon>Clostridia</taxon>
        <taxon>Lachnospirales</taxon>
        <taxon>Vallitaleaceae</taxon>
        <taxon>Vallitalea</taxon>
    </lineage>
</organism>
<dbReference type="Proteomes" id="UP001374599">
    <property type="component" value="Unassembled WGS sequence"/>
</dbReference>
<proteinExistence type="predicted"/>
<name>A0ACB5UPR1_9FIRM</name>
<evidence type="ECO:0000313" key="2">
    <source>
        <dbReference type="Proteomes" id="UP001374599"/>
    </source>
</evidence>
<protein>
    <submittedName>
        <fullName evidence="1">Uncharacterized protein</fullName>
    </submittedName>
</protein>
<sequence length="186" mass="21472">MLSILKANKKLSECLERFCDVEILDDFQKTEDEDGYLEYNINGKTFAKEGGGGEYILLEDGSVGFWGSEGQVGRIADNINDFFEFVINCPYWQDYVKKDMYVNISVLSEFSKKNYDELVTSMKKDCIDVLKKQKYMADNLGIKLYDDVATQVLIRFYKSANREMRFYAEFTEDDGSKHSTSGTLFE</sequence>
<gene>
    <name evidence="1" type="ORF">AN2V17_38500</name>
</gene>
<keyword evidence="2" id="KW-1185">Reference proteome</keyword>